<dbReference type="Pfam" id="PF00884">
    <property type="entry name" value="Sulfatase"/>
    <property type="match status" value="1"/>
</dbReference>
<organism evidence="4 5">
    <name type="scientific">Granulosicoccus antarcticus IMCC3135</name>
    <dbReference type="NCBI Taxonomy" id="1192854"/>
    <lineage>
        <taxon>Bacteria</taxon>
        <taxon>Pseudomonadati</taxon>
        <taxon>Pseudomonadota</taxon>
        <taxon>Gammaproteobacteria</taxon>
        <taxon>Chromatiales</taxon>
        <taxon>Granulosicoccaceae</taxon>
        <taxon>Granulosicoccus</taxon>
    </lineage>
</organism>
<evidence type="ECO:0000313" key="5">
    <source>
        <dbReference type="Proteomes" id="UP000250079"/>
    </source>
</evidence>
<dbReference type="RefSeq" id="WP_088919151.1">
    <property type="nucleotide sequence ID" value="NZ_CP018632.1"/>
</dbReference>
<dbReference type="Proteomes" id="UP000250079">
    <property type="component" value="Chromosome"/>
</dbReference>
<protein>
    <submittedName>
        <fullName evidence="4">Arylsulfatase</fullName>
        <ecNumber evidence="4">3.1.6.1</ecNumber>
    </submittedName>
</protein>
<sequence>MPDDGIPSQVKRPNVILITTDQQRGDCVGYQPRGVKTPHIDRIAQAGTRFDTCITPHPMCQAARASILTGKLPYTHGVRDNGRNLANHFGADGLGGIFSQAGYQTQFIGKAHLSTHETFNATGQPECYYSTADYPADWGGPYFGFESVELLLRPHHHCAWNDPPYTLHYENYLNTDNAGRQRWEKAKVHANPQGLPDTTHLQVWRSALEDEWHSTPWIADRTVDMIQDMGDEPLFAWVSFPDPHPPFLAAEPWASMYHPDEVDIPEHRELDLDNRPWWHRAFLESPIRKNVKRPHAEAGKDWGESKALTETELRDITALYYGMITAIDHQVGRILDALEERGELENTIIIFTSDHGEWLGDHGLLLKGPMLYDGLLRVPYVMSGPNIPAGKIVHDPVSTLDIRATLADMCGLQVSADNGESLVGLLQNTASRDFALNEWEVDETRSGIGMDLSTVRSQRYRMSVDLRTDTGELYDLQEDPHEMHNLFGDPGYAKTQAEHLSMINSRPDDQIPVAPRVGWH</sequence>
<dbReference type="PANTHER" id="PTHR42693">
    <property type="entry name" value="ARYLSULFATASE FAMILY MEMBER"/>
    <property type="match status" value="1"/>
</dbReference>
<evidence type="ECO:0000313" key="4">
    <source>
        <dbReference type="EMBL" id="ASJ74064.1"/>
    </source>
</evidence>
<feature type="domain" description="Sulfatase N-terminal" evidence="3">
    <location>
        <begin position="13"/>
        <end position="411"/>
    </location>
</feature>
<proteinExistence type="inferred from homology"/>
<reference evidence="4 5" key="1">
    <citation type="submission" date="2016-12" db="EMBL/GenBank/DDBJ databases">
        <authorList>
            <person name="Song W.-J."/>
            <person name="Kurnit D.M."/>
        </authorList>
    </citation>
    <scope>NUCLEOTIDE SEQUENCE [LARGE SCALE GENOMIC DNA]</scope>
    <source>
        <strain evidence="4 5">IMCC3135</strain>
    </source>
</reference>
<keyword evidence="2 4" id="KW-0378">Hydrolase</keyword>
<dbReference type="PANTHER" id="PTHR42693:SF53">
    <property type="entry name" value="ENDO-4-O-SULFATASE"/>
    <property type="match status" value="1"/>
</dbReference>
<dbReference type="KEGG" id="gai:IMCC3135_19930"/>
<dbReference type="AlphaFoldDB" id="A0A2Z2P2V8"/>
<dbReference type="InterPro" id="IPR050738">
    <property type="entry name" value="Sulfatase"/>
</dbReference>
<evidence type="ECO:0000259" key="3">
    <source>
        <dbReference type="Pfam" id="PF00884"/>
    </source>
</evidence>
<dbReference type="Gene3D" id="3.40.720.10">
    <property type="entry name" value="Alkaline Phosphatase, subunit A"/>
    <property type="match status" value="1"/>
</dbReference>
<dbReference type="EMBL" id="CP018632">
    <property type="protein sequence ID" value="ASJ74064.1"/>
    <property type="molecule type" value="Genomic_DNA"/>
</dbReference>
<dbReference type="OrthoDB" id="9803751at2"/>
<gene>
    <name evidence="4" type="ORF">IMCC3135_19930</name>
</gene>
<evidence type="ECO:0000256" key="2">
    <source>
        <dbReference type="ARBA" id="ARBA00022801"/>
    </source>
</evidence>
<name>A0A2Z2P2V8_9GAMM</name>
<dbReference type="GO" id="GO:0004065">
    <property type="term" value="F:arylsulfatase activity"/>
    <property type="evidence" value="ECO:0007669"/>
    <property type="project" value="UniProtKB-EC"/>
</dbReference>
<keyword evidence="5" id="KW-1185">Reference proteome</keyword>
<dbReference type="EC" id="3.1.6.1" evidence="4"/>
<accession>A0A2Z2P2V8</accession>
<dbReference type="InterPro" id="IPR017850">
    <property type="entry name" value="Alkaline_phosphatase_core_sf"/>
</dbReference>
<comment type="similarity">
    <text evidence="1">Belongs to the sulfatase family.</text>
</comment>
<evidence type="ECO:0000256" key="1">
    <source>
        <dbReference type="ARBA" id="ARBA00008779"/>
    </source>
</evidence>
<dbReference type="InterPro" id="IPR000917">
    <property type="entry name" value="Sulfatase_N"/>
</dbReference>
<dbReference type="SUPFAM" id="SSF53649">
    <property type="entry name" value="Alkaline phosphatase-like"/>
    <property type="match status" value="1"/>
</dbReference>